<name>A0ABN8I8B2_9NEOP</name>
<feature type="non-terminal residue" evidence="2">
    <location>
        <position position="1"/>
    </location>
</feature>
<evidence type="ECO:0000313" key="2">
    <source>
        <dbReference type="EMBL" id="CAH2048471.1"/>
    </source>
</evidence>
<dbReference type="Proteomes" id="UP000837857">
    <property type="component" value="Chromosome 18"/>
</dbReference>
<gene>
    <name evidence="2" type="ORF">IPOD504_LOCUS6094</name>
</gene>
<protein>
    <submittedName>
        <fullName evidence="2">Uncharacterized protein</fullName>
    </submittedName>
</protein>
<reference evidence="2" key="1">
    <citation type="submission" date="2022-03" db="EMBL/GenBank/DDBJ databases">
        <authorList>
            <person name="Martin H S."/>
        </authorList>
    </citation>
    <scope>NUCLEOTIDE SEQUENCE</scope>
</reference>
<accession>A0ABN8I8B2</accession>
<organism evidence="2 3">
    <name type="scientific">Iphiclides podalirius</name>
    <name type="common">scarce swallowtail</name>
    <dbReference type="NCBI Taxonomy" id="110791"/>
    <lineage>
        <taxon>Eukaryota</taxon>
        <taxon>Metazoa</taxon>
        <taxon>Ecdysozoa</taxon>
        <taxon>Arthropoda</taxon>
        <taxon>Hexapoda</taxon>
        <taxon>Insecta</taxon>
        <taxon>Pterygota</taxon>
        <taxon>Neoptera</taxon>
        <taxon>Endopterygota</taxon>
        <taxon>Lepidoptera</taxon>
        <taxon>Glossata</taxon>
        <taxon>Ditrysia</taxon>
        <taxon>Papilionoidea</taxon>
        <taxon>Papilionidae</taxon>
        <taxon>Papilioninae</taxon>
        <taxon>Iphiclides</taxon>
    </lineage>
</organism>
<dbReference type="EMBL" id="OW152830">
    <property type="protein sequence ID" value="CAH2048471.1"/>
    <property type="molecule type" value="Genomic_DNA"/>
</dbReference>
<feature type="region of interest" description="Disordered" evidence="1">
    <location>
        <begin position="70"/>
        <end position="97"/>
    </location>
</feature>
<evidence type="ECO:0000256" key="1">
    <source>
        <dbReference type="SAM" id="MobiDB-lite"/>
    </source>
</evidence>
<evidence type="ECO:0000313" key="3">
    <source>
        <dbReference type="Proteomes" id="UP000837857"/>
    </source>
</evidence>
<proteinExistence type="predicted"/>
<sequence>MDNIQFECVKLFYPYLKTSSLHRDFLFASGSEAIAISAFMKNENPYVSISHEGHIESRIYHESGCEADMLEGSEVGRHSPPRPQQEPINLKNEVSPP</sequence>
<keyword evidence="3" id="KW-1185">Reference proteome</keyword>